<organism evidence="9 10">
    <name type="scientific">Clostridium subterminale</name>
    <dbReference type="NCBI Taxonomy" id="1550"/>
    <lineage>
        <taxon>Bacteria</taxon>
        <taxon>Bacillati</taxon>
        <taxon>Bacillota</taxon>
        <taxon>Clostridia</taxon>
        <taxon>Eubacteriales</taxon>
        <taxon>Clostridiaceae</taxon>
        <taxon>Clostridium</taxon>
    </lineage>
</organism>
<accession>A0ABN1KQP1</accession>
<feature type="transmembrane region" description="Helical" evidence="8">
    <location>
        <begin position="12"/>
        <end position="30"/>
    </location>
</feature>
<evidence type="ECO:0000256" key="6">
    <source>
        <dbReference type="ARBA" id="ARBA00022989"/>
    </source>
</evidence>
<evidence type="ECO:0000256" key="1">
    <source>
        <dbReference type="ARBA" id="ARBA00004651"/>
    </source>
</evidence>
<keyword evidence="10" id="KW-1185">Reference proteome</keyword>
<dbReference type="PANTHER" id="PTHR21716:SF53">
    <property type="entry name" value="PERMEASE PERM-RELATED"/>
    <property type="match status" value="1"/>
</dbReference>
<evidence type="ECO:0000256" key="8">
    <source>
        <dbReference type="SAM" id="Phobius"/>
    </source>
</evidence>
<feature type="transmembrane region" description="Helical" evidence="8">
    <location>
        <begin position="87"/>
        <end position="108"/>
    </location>
</feature>
<keyword evidence="7 8" id="KW-0472">Membrane</keyword>
<dbReference type="EMBL" id="BAAACI010000006">
    <property type="protein sequence ID" value="GAA0773589.1"/>
    <property type="molecule type" value="Genomic_DNA"/>
</dbReference>
<comment type="subcellular location">
    <subcellularLocation>
        <location evidence="1">Cell membrane</location>
        <topology evidence="1">Multi-pass membrane protein</topology>
    </subcellularLocation>
</comment>
<keyword evidence="3" id="KW-0813">Transport</keyword>
<evidence type="ECO:0000256" key="3">
    <source>
        <dbReference type="ARBA" id="ARBA00022448"/>
    </source>
</evidence>
<dbReference type="InterPro" id="IPR002549">
    <property type="entry name" value="AI-2E-like"/>
</dbReference>
<name>A0ABN1KQP1_CLOSU</name>
<protein>
    <submittedName>
        <fullName evidence="9">AI-2E family transporter</fullName>
    </submittedName>
</protein>
<sequence>MKVKLNSSIAKRTISNVIVVSVGIILFFTIKNLSGIFNKVGEIINLLMPFIYGFSIAYLLAIPLKFLEDKVLNFMDKKKQYKAKRFISITITYIVAAILISIIFSILIPELSRSIYTLLENIPGYISALEKYINNLVVTLNLDANLVEELVKDFSSISKHITSIAGTAVLDLFQFSANITQYILNIFIGTIISIYLLASKEKFFAQIKKFLYAILPEKPVKYIIELTRSSHKTFIGFLGGKLLDSLIIGIICFGGMKIFKMPYPLLVSFIIGITNIVPVFGPFIGAIPSVIIIFIASPIEALWFILFILVLQQFDGNILGPKILGNSTGLTAFWVMFAILLGNGLFGFVGMILGVPTFAVIYSIIVSVVNNALKEKCLPVETKEYAAPENEIKF</sequence>
<evidence type="ECO:0000256" key="7">
    <source>
        <dbReference type="ARBA" id="ARBA00023136"/>
    </source>
</evidence>
<evidence type="ECO:0000313" key="10">
    <source>
        <dbReference type="Proteomes" id="UP001501047"/>
    </source>
</evidence>
<dbReference type="Pfam" id="PF01594">
    <property type="entry name" value="AI-2E_transport"/>
    <property type="match status" value="1"/>
</dbReference>
<keyword evidence="4" id="KW-1003">Cell membrane</keyword>
<feature type="transmembrane region" description="Helical" evidence="8">
    <location>
        <begin position="348"/>
        <end position="369"/>
    </location>
</feature>
<comment type="caution">
    <text evidence="9">The sequence shown here is derived from an EMBL/GenBank/DDBJ whole genome shotgun (WGS) entry which is preliminary data.</text>
</comment>
<dbReference type="RefSeq" id="WP_343826408.1">
    <property type="nucleotide sequence ID" value="NZ_BAAACI010000006.1"/>
</dbReference>
<comment type="similarity">
    <text evidence="2">Belongs to the autoinducer-2 exporter (AI-2E) (TC 2.A.86) family.</text>
</comment>
<dbReference type="Proteomes" id="UP001501047">
    <property type="component" value="Unassembled WGS sequence"/>
</dbReference>
<feature type="transmembrane region" description="Helical" evidence="8">
    <location>
        <begin position="263"/>
        <end position="284"/>
    </location>
</feature>
<reference evidence="9 10" key="1">
    <citation type="journal article" date="2019" name="Int. J. Syst. Evol. Microbiol.">
        <title>The Global Catalogue of Microorganisms (GCM) 10K type strain sequencing project: providing services to taxonomists for standard genome sequencing and annotation.</title>
        <authorList>
            <consortium name="The Broad Institute Genomics Platform"/>
            <consortium name="The Broad Institute Genome Sequencing Center for Infectious Disease"/>
            <person name="Wu L."/>
            <person name="Ma J."/>
        </authorList>
    </citation>
    <scope>NUCLEOTIDE SEQUENCE [LARGE SCALE GENOMIC DNA]</scope>
    <source>
        <strain evidence="9 10">JCM 1417</strain>
    </source>
</reference>
<feature type="transmembrane region" description="Helical" evidence="8">
    <location>
        <begin position="50"/>
        <end position="67"/>
    </location>
</feature>
<evidence type="ECO:0000256" key="4">
    <source>
        <dbReference type="ARBA" id="ARBA00022475"/>
    </source>
</evidence>
<evidence type="ECO:0000313" key="9">
    <source>
        <dbReference type="EMBL" id="GAA0773589.1"/>
    </source>
</evidence>
<keyword evidence="5 8" id="KW-0812">Transmembrane</keyword>
<feature type="transmembrane region" description="Helical" evidence="8">
    <location>
        <begin position="290"/>
        <end position="311"/>
    </location>
</feature>
<evidence type="ECO:0000256" key="5">
    <source>
        <dbReference type="ARBA" id="ARBA00022692"/>
    </source>
</evidence>
<dbReference type="PANTHER" id="PTHR21716">
    <property type="entry name" value="TRANSMEMBRANE PROTEIN"/>
    <property type="match status" value="1"/>
</dbReference>
<proteinExistence type="inferred from homology"/>
<evidence type="ECO:0000256" key="2">
    <source>
        <dbReference type="ARBA" id="ARBA00009773"/>
    </source>
</evidence>
<feature type="transmembrane region" description="Helical" evidence="8">
    <location>
        <begin position="179"/>
        <end position="198"/>
    </location>
</feature>
<feature type="transmembrane region" description="Helical" evidence="8">
    <location>
        <begin position="323"/>
        <end position="342"/>
    </location>
</feature>
<keyword evidence="6 8" id="KW-1133">Transmembrane helix</keyword>
<gene>
    <name evidence="9" type="ORF">GCM10008908_22030</name>
</gene>